<evidence type="ECO:0000256" key="6">
    <source>
        <dbReference type="ARBA" id="ARBA00022967"/>
    </source>
</evidence>
<dbReference type="PANTHER" id="PTHR10422:SF18">
    <property type="entry name" value="CYTOCHROME C OXIDASE SUBUNIT 1"/>
    <property type="match status" value="1"/>
</dbReference>
<keyword evidence="9" id="KW-0479">Metal-binding</keyword>
<keyword evidence="6" id="KW-1278">Translocase</keyword>
<keyword evidence="9" id="KW-0999">Mitochondrion inner membrane</keyword>
<dbReference type="GO" id="GO:0020037">
    <property type="term" value="F:heme binding"/>
    <property type="evidence" value="ECO:0007669"/>
    <property type="project" value="InterPro"/>
</dbReference>
<evidence type="ECO:0000256" key="9">
    <source>
        <dbReference type="RuleBase" id="RU000369"/>
    </source>
</evidence>
<dbReference type="UniPathway" id="UPA00705"/>
<comment type="catalytic activity">
    <reaction evidence="8">
        <text>4 Fe(II)-[cytochrome c] + O2 + 8 H(+)(in) = 4 Fe(III)-[cytochrome c] + 2 H2O + 4 H(+)(out)</text>
        <dbReference type="Rhea" id="RHEA:11436"/>
        <dbReference type="Rhea" id="RHEA-COMP:10350"/>
        <dbReference type="Rhea" id="RHEA-COMP:14399"/>
        <dbReference type="ChEBI" id="CHEBI:15377"/>
        <dbReference type="ChEBI" id="CHEBI:15378"/>
        <dbReference type="ChEBI" id="CHEBI:15379"/>
        <dbReference type="ChEBI" id="CHEBI:29033"/>
        <dbReference type="ChEBI" id="CHEBI:29034"/>
        <dbReference type="EC" id="7.1.1.9"/>
    </reaction>
    <physiologicalReaction direction="left-to-right" evidence="8">
        <dbReference type="Rhea" id="RHEA:11437"/>
    </physiologicalReaction>
</comment>
<evidence type="ECO:0000256" key="7">
    <source>
        <dbReference type="ARBA" id="ARBA00022982"/>
    </source>
</evidence>
<dbReference type="Gene3D" id="1.20.210.10">
    <property type="entry name" value="Cytochrome c oxidase-like, subunit I domain"/>
    <property type="match status" value="1"/>
</dbReference>
<evidence type="ECO:0000256" key="8">
    <source>
        <dbReference type="ARBA" id="ARBA00049512"/>
    </source>
</evidence>
<comment type="cofactor">
    <cofactor evidence="1">
        <name>heme</name>
        <dbReference type="ChEBI" id="CHEBI:30413"/>
    </cofactor>
</comment>
<dbReference type="GO" id="GO:0046872">
    <property type="term" value="F:metal ion binding"/>
    <property type="evidence" value="ECO:0007669"/>
    <property type="project" value="UniProtKB-KW"/>
</dbReference>
<keyword evidence="9" id="KW-0813">Transport</keyword>
<dbReference type="GO" id="GO:0005743">
    <property type="term" value="C:mitochondrial inner membrane"/>
    <property type="evidence" value="ECO:0007669"/>
    <property type="project" value="UniProtKB-SubCell"/>
</dbReference>
<keyword evidence="9" id="KW-0349">Heme</keyword>
<dbReference type="EC" id="7.1.1.9" evidence="9"/>
<keyword evidence="9 10" id="KW-0812">Transmembrane</keyword>
<reference evidence="13" key="1">
    <citation type="submission" date="2016-11" db="UniProtKB">
        <authorList>
            <consortium name="WormBaseParasite"/>
        </authorList>
    </citation>
    <scope>IDENTIFICATION</scope>
</reference>
<keyword evidence="9" id="KW-0408">Iron</keyword>
<keyword evidence="9 10" id="KW-0472">Membrane</keyword>
<dbReference type="InterPro" id="IPR023616">
    <property type="entry name" value="Cyt_c_oxase-like_su1_dom"/>
</dbReference>
<feature type="domain" description="Cytochrome oxidase subunit I profile" evidence="11">
    <location>
        <begin position="89"/>
        <end position="173"/>
    </location>
</feature>
<comment type="function">
    <text evidence="9">Component of the cytochrome c oxidase, the last enzyme in the mitochondrial electron transport chain which drives oxidative phosphorylation. The respiratory chain contains 3 multisubunit complexes succinate dehydrogenase (complex II, CII), ubiquinol-cytochrome c oxidoreductase (cytochrome b-c1 complex, complex III, CIII) and cytochrome c oxidase (complex IV, CIV), that cooperate to transfer electrons derived from NADH and succinate to molecular oxygen, creating an electrochemical gradient over the inner membrane that drives transmembrane transport and the ATP synthase. Cytochrome c oxidase is the component of the respiratory chain that catalyzes the reduction of oxygen to water. Electrons originating from reduced cytochrome c in the intermembrane space (IMS) are transferred via the dinuclear copper A center (CU(A)) of subunit 2 and heme A of subunit 1 to the active site in subunit 1, a binuclear center (BNC) formed by heme A3 and copper B (CU(B)). The BNC reduces molecular oxygen to 2 water molecules using 4 electrons from cytochrome c in the IMS and 4 protons from the mitochondrial matrix.</text>
</comment>
<dbReference type="Pfam" id="PF00115">
    <property type="entry name" value="COX1"/>
    <property type="match status" value="1"/>
</dbReference>
<keyword evidence="12" id="KW-1185">Reference proteome</keyword>
<feature type="transmembrane region" description="Helical" evidence="10">
    <location>
        <begin position="109"/>
        <end position="131"/>
    </location>
</feature>
<dbReference type="InterPro" id="IPR036927">
    <property type="entry name" value="Cyt_c_oxase-like_su1_sf"/>
</dbReference>
<dbReference type="WBParaSite" id="Hba_21675">
    <property type="protein sequence ID" value="Hba_21675"/>
    <property type="gene ID" value="Hba_21675"/>
</dbReference>
<evidence type="ECO:0000256" key="10">
    <source>
        <dbReference type="SAM" id="Phobius"/>
    </source>
</evidence>
<evidence type="ECO:0000256" key="2">
    <source>
        <dbReference type="ARBA" id="ARBA00004673"/>
    </source>
</evidence>
<sequence length="173" mass="19616">MFGYDYTSSAIIFIVLLINFIIKKGGGRSSPLLFFRVKKMKTTLKLLNCFKFGFSILMLILVKNIKVVFLIIKISALYIFFLVCDLVYLSLIIRLELAKPGVFLGNGQLYNSIITAHAILMIFFMVIPRIIGGFGNWLVPLMLGAPDMSFPRLNNLSFWLLPTSIFLILDACF</sequence>
<evidence type="ECO:0000256" key="3">
    <source>
        <dbReference type="ARBA" id="ARBA00009578"/>
    </source>
</evidence>
<evidence type="ECO:0000259" key="11">
    <source>
        <dbReference type="PROSITE" id="PS50855"/>
    </source>
</evidence>
<comment type="pathway">
    <text evidence="2 9">Energy metabolism; oxidative phosphorylation.</text>
</comment>
<keyword evidence="5 9" id="KW-0679">Respiratory chain</keyword>
<comment type="subcellular location">
    <subcellularLocation>
        <location evidence="9">Mitochondrion inner membrane</location>
        <topology evidence="9">Multi-pass membrane protein</topology>
    </subcellularLocation>
</comment>
<keyword evidence="9" id="KW-0186">Copper</keyword>
<evidence type="ECO:0000313" key="13">
    <source>
        <dbReference type="WBParaSite" id="Hba_21675"/>
    </source>
</evidence>
<dbReference type="InterPro" id="IPR000883">
    <property type="entry name" value="Cyt_C_Oxase_1"/>
</dbReference>
<evidence type="ECO:0000256" key="1">
    <source>
        <dbReference type="ARBA" id="ARBA00001971"/>
    </source>
</evidence>
<dbReference type="PRINTS" id="PR01165">
    <property type="entry name" value="CYCOXIDASEI"/>
</dbReference>
<proteinExistence type="inferred from homology"/>
<evidence type="ECO:0000256" key="4">
    <source>
        <dbReference type="ARBA" id="ARBA00015947"/>
    </source>
</evidence>
<keyword evidence="10" id="KW-1133">Transmembrane helix</keyword>
<dbReference type="GO" id="GO:0015990">
    <property type="term" value="P:electron transport coupled proton transport"/>
    <property type="evidence" value="ECO:0007669"/>
    <property type="project" value="TreeGrafter"/>
</dbReference>
<evidence type="ECO:0000313" key="12">
    <source>
        <dbReference type="Proteomes" id="UP000095283"/>
    </source>
</evidence>
<comment type="similarity">
    <text evidence="3 9">Belongs to the heme-copper respiratory oxidase family.</text>
</comment>
<accession>A0A1I7XVV4</accession>
<protein>
    <recommendedName>
        <fullName evidence="4 9">Cytochrome c oxidase subunit 1</fullName>
        <ecNumber evidence="9">7.1.1.9</ecNumber>
    </recommendedName>
</protein>
<feature type="transmembrane region" description="Helical" evidence="10">
    <location>
        <begin position="43"/>
        <end position="62"/>
    </location>
</feature>
<dbReference type="GO" id="GO:0004129">
    <property type="term" value="F:cytochrome-c oxidase activity"/>
    <property type="evidence" value="ECO:0007669"/>
    <property type="project" value="UniProtKB-EC"/>
</dbReference>
<name>A0A1I7XVV4_HETBA</name>
<feature type="transmembrane region" description="Helical" evidence="10">
    <location>
        <begin position="68"/>
        <end position="88"/>
    </location>
</feature>
<dbReference type="GO" id="GO:0006123">
    <property type="term" value="P:mitochondrial electron transport, cytochrome c to oxygen"/>
    <property type="evidence" value="ECO:0007669"/>
    <property type="project" value="TreeGrafter"/>
</dbReference>
<feature type="transmembrane region" description="Helical" evidence="10">
    <location>
        <begin position="6"/>
        <end position="22"/>
    </location>
</feature>
<keyword evidence="9" id="KW-0496">Mitochondrion</keyword>
<dbReference type="SUPFAM" id="SSF81442">
    <property type="entry name" value="Cytochrome c oxidase subunit I-like"/>
    <property type="match status" value="1"/>
</dbReference>
<dbReference type="AlphaFoldDB" id="A0A1I7XVV4"/>
<organism evidence="12 13">
    <name type="scientific">Heterorhabditis bacteriophora</name>
    <name type="common">Entomopathogenic nematode worm</name>
    <dbReference type="NCBI Taxonomy" id="37862"/>
    <lineage>
        <taxon>Eukaryota</taxon>
        <taxon>Metazoa</taxon>
        <taxon>Ecdysozoa</taxon>
        <taxon>Nematoda</taxon>
        <taxon>Chromadorea</taxon>
        <taxon>Rhabditida</taxon>
        <taxon>Rhabditina</taxon>
        <taxon>Rhabditomorpha</taxon>
        <taxon>Strongyloidea</taxon>
        <taxon>Heterorhabditidae</taxon>
        <taxon>Heterorhabditis</taxon>
    </lineage>
</organism>
<dbReference type="Proteomes" id="UP000095283">
    <property type="component" value="Unplaced"/>
</dbReference>
<evidence type="ECO:0000256" key="5">
    <source>
        <dbReference type="ARBA" id="ARBA00022660"/>
    </source>
</evidence>
<dbReference type="PROSITE" id="PS50855">
    <property type="entry name" value="COX1"/>
    <property type="match status" value="1"/>
</dbReference>
<dbReference type="PANTHER" id="PTHR10422">
    <property type="entry name" value="CYTOCHROME C OXIDASE SUBUNIT 1"/>
    <property type="match status" value="1"/>
</dbReference>
<keyword evidence="7 9" id="KW-0249">Electron transport</keyword>